<feature type="binding site" evidence="14">
    <location>
        <begin position="149"/>
        <end position="155"/>
    </location>
    <ligand>
        <name>ATP</name>
        <dbReference type="ChEBI" id="CHEBI:30616"/>
    </ligand>
</feature>
<dbReference type="GO" id="GO:0005737">
    <property type="term" value="C:cytoplasm"/>
    <property type="evidence" value="ECO:0007669"/>
    <property type="project" value="UniProtKB-SubCell"/>
</dbReference>
<evidence type="ECO:0000256" key="5">
    <source>
        <dbReference type="ARBA" id="ARBA00022598"/>
    </source>
</evidence>
<evidence type="ECO:0000256" key="7">
    <source>
        <dbReference type="ARBA" id="ARBA00022741"/>
    </source>
</evidence>
<keyword evidence="12 14" id="KW-0961">Cell wall biogenesis/degradation</keyword>
<dbReference type="Pfam" id="PF08245">
    <property type="entry name" value="Mur_ligase_M"/>
    <property type="match status" value="1"/>
</dbReference>
<evidence type="ECO:0000256" key="3">
    <source>
        <dbReference type="ARBA" id="ARBA00012211"/>
    </source>
</evidence>
<evidence type="ECO:0000256" key="13">
    <source>
        <dbReference type="ARBA" id="ARBA00047833"/>
    </source>
</evidence>
<feature type="transmembrane region" description="Helical" evidence="15">
    <location>
        <begin position="37"/>
        <end position="59"/>
    </location>
</feature>
<evidence type="ECO:0000256" key="11">
    <source>
        <dbReference type="ARBA" id="ARBA00023306"/>
    </source>
</evidence>
<dbReference type="HOGENOM" id="CLU_028104_2_2_5"/>
<feature type="domain" description="Mur ligase central" evidence="18">
    <location>
        <begin position="147"/>
        <end position="333"/>
    </location>
</feature>
<name>K7YID9_9PROT</name>
<dbReference type="eggNOG" id="COG0773">
    <property type="taxonomic scope" value="Bacteria"/>
</dbReference>
<dbReference type="GO" id="GO:0005524">
    <property type="term" value="F:ATP binding"/>
    <property type="evidence" value="ECO:0007669"/>
    <property type="project" value="UniProtKB-UniRule"/>
</dbReference>
<dbReference type="PANTHER" id="PTHR43445">
    <property type="entry name" value="UDP-N-ACETYLMURAMATE--L-ALANINE LIGASE-RELATED"/>
    <property type="match status" value="1"/>
</dbReference>
<dbReference type="GO" id="GO:0008360">
    <property type="term" value="P:regulation of cell shape"/>
    <property type="evidence" value="ECO:0007669"/>
    <property type="project" value="UniProtKB-KW"/>
</dbReference>
<dbReference type="Pfam" id="PF01225">
    <property type="entry name" value="Mur_ligase"/>
    <property type="match status" value="1"/>
</dbReference>
<dbReference type="InterPro" id="IPR036615">
    <property type="entry name" value="Mur_ligase_C_dom_sf"/>
</dbReference>
<dbReference type="Proteomes" id="UP000010077">
    <property type="component" value="Chromosome"/>
</dbReference>
<keyword evidence="15" id="KW-0812">Transmembrane</keyword>
<dbReference type="EC" id="6.3.2.8" evidence="3 14"/>
<keyword evidence="20" id="KW-1185">Reference proteome</keyword>
<dbReference type="KEGG" id="thal:A1OE_1199"/>
<evidence type="ECO:0000256" key="1">
    <source>
        <dbReference type="ARBA" id="ARBA00004496"/>
    </source>
</evidence>
<dbReference type="PATRIC" id="fig|1193729.4.peg.641"/>
<evidence type="ECO:0000256" key="2">
    <source>
        <dbReference type="ARBA" id="ARBA00004752"/>
    </source>
</evidence>
<dbReference type="InterPro" id="IPR050061">
    <property type="entry name" value="MurCDEF_pg_biosynth"/>
</dbReference>
<keyword evidence="15" id="KW-1133">Transmembrane helix</keyword>
<evidence type="ECO:0000256" key="4">
    <source>
        <dbReference type="ARBA" id="ARBA00022490"/>
    </source>
</evidence>
<comment type="pathway">
    <text evidence="2 14">Cell wall biogenesis; peptidoglycan biosynthesis.</text>
</comment>
<evidence type="ECO:0000256" key="12">
    <source>
        <dbReference type="ARBA" id="ARBA00023316"/>
    </source>
</evidence>
<dbReference type="EMBL" id="CP003539">
    <property type="protein sequence ID" value="AFX99375.1"/>
    <property type="molecule type" value="Genomic_DNA"/>
</dbReference>
<keyword evidence="15" id="KW-0472">Membrane</keyword>
<evidence type="ECO:0000259" key="18">
    <source>
        <dbReference type="Pfam" id="PF08245"/>
    </source>
</evidence>
<evidence type="ECO:0000256" key="6">
    <source>
        <dbReference type="ARBA" id="ARBA00022618"/>
    </source>
</evidence>
<keyword evidence="10 14" id="KW-0573">Peptidoglycan synthesis</keyword>
<dbReference type="Gene3D" id="3.40.50.720">
    <property type="entry name" value="NAD(P)-binding Rossmann-like Domain"/>
    <property type="match status" value="1"/>
</dbReference>
<dbReference type="InterPro" id="IPR000713">
    <property type="entry name" value="Mur_ligase_N"/>
</dbReference>
<dbReference type="NCBIfam" id="TIGR01082">
    <property type="entry name" value="murC"/>
    <property type="match status" value="1"/>
</dbReference>
<evidence type="ECO:0000256" key="15">
    <source>
        <dbReference type="SAM" id="Phobius"/>
    </source>
</evidence>
<comment type="similarity">
    <text evidence="14">Belongs to the MurCDEF family.</text>
</comment>
<dbReference type="SUPFAM" id="SSF51984">
    <property type="entry name" value="MurCD N-terminal domain"/>
    <property type="match status" value="1"/>
</dbReference>
<keyword evidence="8 14" id="KW-0067">ATP-binding</keyword>
<evidence type="ECO:0000259" key="16">
    <source>
        <dbReference type="Pfam" id="PF01225"/>
    </source>
</evidence>
<evidence type="ECO:0000313" key="19">
    <source>
        <dbReference type="EMBL" id="AFX99375.1"/>
    </source>
</evidence>
<protein>
    <recommendedName>
        <fullName evidence="3 14">UDP-N-acetylmuramate--L-alanine ligase</fullName>
        <ecNumber evidence="3 14">6.3.2.8</ecNumber>
    </recommendedName>
    <alternativeName>
        <fullName evidence="14">UDP-N-acetylmuramoyl-L-alanine synthetase</fullName>
    </alternativeName>
</protein>
<proteinExistence type="inferred from homology"/>
<feature type="domain" description="Mur ligase N-terminal catalytic" evidence="16">
    <location>
        <begin position="45"/>
        <end position="142"/>
    </location>
</feature>
<dbReference type="InterPro" id="IPR005758">
    <property type="entry name" value="UDP-N-AcMur_Ala_ligase_MurC"/>
</dbReference>
<evidence type="ECO:0000256" key="9">
    <source>
        <dbReference type="ARBA" id="ARBA00022960"/>
    </source>
</evidence>
<keyword evidence="5 14" id="KW-0436">Ligase</keyword>
<evidence type="ECO:0000256" key="8">
    <source>
        <dbReference type="ARBA" id="ARBA00022840"/>
    </source>
</evidence>
<reference evidence="19 20" key="1">
    <citation type="journal article" date="2012" name="Proc. Natl. Acad. Sci. U.S.A.">
        <title>Genome streamlining and chemical defense in a coral reef symbiosis.</title>
        <authorList>
            <person name="Kwan J.C."/>
            <person name="Donia M.S."/>
            <person name="Han A.W."/>
            <person name="Hirose E."/>
            <person name="Haygood M.G."/>
            <person name="Schmidt E.W."/>
        </authorList>
    </citation>
    <scope>NUCLEOTIDE SEQUENCE [LARGE SCALE GENOMIC DNA]</scope>
    <source>
        <strain evidence="19 20">L2</strain>
    </source>
</reference>
<dbReference type="Pfam" id="PF02875">
    <property type="entry name" value="Mur_ligase_C"/>
    <property type="match status" value="1"/>
</dbReference>
<feature type="domain" description="Mur ligase C-terminal" evidence="17">
    <location>
        <begin position="355"/>
        <end position="486"/>
    </location>
</feature>
<dbReference type="GO" id="GO:0008763">
    <property type="term" value="F:UDP-N-acetylmuramate-L-alanine ligase activity"/>
    <property type="evidence" value="ECO:0007669"/>
    <property type="project" value="UniProtKB-UniRule"/>
</dbReference>
<dbReference type="InterPro" id="IPR004101">
    <property type="entry name" value="Mur_ligase_C"/>
</dbReference>
<keyword evidence="4 14" id="KW-0963">Cytoplasm</keyword>
<sequence>MQTLFIYCEILAKNAAKSIPRQSSASSILTKHHRMSIIPFTIGIIHFIGIGGIGMSSIAEILHSLNYHVQGSDIAQNINTKRLEQLGIRIFIGHSGNNIIKASVVVISSAIKMDNPELIAARERITPVVHRTDMLKELMRLKRSIVVSGTHGKTTTTSIVSAVLNSGKIDPTIINGGIINDYGSNAHLGKSEWMVIESDESDGSFTKLQATIAIVTNIDHEHLDFHGSLDNLKQAFEIFVRNISFYGFAVLCLDNQTVESIIPRVLDRRIITYGFNTQADIRAIDVNTISKGVNFTAIITDRMRKKTRSIDNIFFPMYGRHNVQNALASIAVATNLGIDDNQVRNALKKFTGVQRRFTKIGESGGIKVIDDYAHHPAEIAALLSAIREITRENQIVAVVQPHRYTRLRDLFEDFCCCFRAADLVIVSEVYAAGETSITGISRDALVSGLRAHGQQKVMPLINPIELAGMVVNFCEKGDIVICLGAGSITEWAHNLPAQIDRIISK</sequence>
<gene>
    <name evidence="14 19" type="primary">murC</name>
    <name evidence="19" type="ORF">A1OE_1199</name>
</gene>
<evidence type="ECO:0000313" key="20">
    <source>
        <dbReference type="Proteomes" id="UP000010077"/>
    </source>
</evidence>
<evidence type="ECO:0000259" key="17">
    <source>
        <dbReference type="Pfam" id="PF02875"/>
    </source>
</evidence>
<comment type="subcellular location">
    <subcellularLocation>
        <location evidence="1 14">Cytoplasm</location>
    </subcellularLocation>
</comment>
<organism evidence="19 20">
    <name type="scientific">Candidatus Endolissoclinum faulkneri L2</name>
    <dbReference type="NCBI Taxonomy" id="1193729"/>
    <lineage>
        <taxon>Bacteria</taxon>
        <taxon>Pseudomonadati</taxon>
        <taxon>Pseudomonadota</taxon>
        <taxon>Alphaproteobacteria</taxon>
        <taxon>Rhodospirillales</taxon>
        <taxon>Rhodospirillaceae</taxon>
        <taxon>Candidatus Endolissoclinum</taxon>
    </lineage>
</organism>
<evidence type="ECO:0000256" key="10">
    <source>
        <dbReference type="ARBA" id="ARBA00022984"/>
    </source>
</evidence>
<dbReference type="GO" id="GO:0071555">
    <property type="term" value="P:cell wall organization"/>
    <property type="evidence" value="ECO:0007669"/>
    <property type="project" value="UniProtKB-KW"/>
</dbReference>
<dbReference type="AlphaFoldDB" id="K7YID9"/>
<evidence type="ECO:0000256" key="14">
    <source>
        <dbReference type="HAMAP-Rule" id="MF_00046"/>
    </source>
</evidence>
<dbReference type="Gene3D" id="3.40.1190.10">
    <property type="entry name" value="Mur-like, catalytic domain"/>
    <property type="match status" value="1"/>
</dbReference>
<keyword evidence="7 14" id="KW-0547">Nucleotide-binding</keyword>
<dbReference type="SUPFAM" id="SSF53244">
    <property type="entry name" value="MurD-like peptide ligases, peptide-binding domain"/>
    <property type="match status" value="1"/>
</dbReference>
<dbReference type="STRING" id="1193729.A1OE_1199"/>
<dbReference type="Gene3D" id="3.90.190.20">
    <property type="entry name" value="Mur ligase, C-terminal domain"/>
    <property type="match status" value="1"/>
</dbReference>
<dbReference type="HAMAP" id="MF_00046">
    <property type="entry name" value="MurC"/>
    <property type="match status" value="1"/>
</dbReference>
<dbReference type="UniPathway" id="UPA00219"/>
<keyword evidence="6 14" id="KW-0132">Cell division</keyword>
<dbReference type="SUPFAM" id="SSF53623">
    <property type="entry name" value="MurD-like peptide ligases, catalytic domain"/>
    <property type="match status" value="1"/>
</dbReference>
<keyword evidence="11 14" id="KW-0131">Cell cycle</keyword>
<dbReference type="InterPro" id="IPR013221">
    <property type="entry name" value="Mur_ligase_cen"/>
</dbReference>
<accession>K7YID9</accession>
<dbReference type="GO" id="GO:0051301">
    <property type="term" value="P:cell division"/>
    <property type="evidence" value="ECO:0007669"/>
    <property type="project" value="UniProtKB-KW"/>
</dbReference>
<dbReference type="InterPro" id="IPR036565">
    <property type="entry name" value="Mur-like_cat_sf"/>
</dbReference>
<dbReference type="GO" id="GO:0009252">
    <property type="term" value="P:peptidoglycan biosynthetic process"/>
    <property type="evidence" value="ECO:0007669"/>
    <property type="project" value="UniProtKB-UniRule"/>
</dbReference>
<comment type="function">
    <text evidence="14">Cell wall formation.</text>
</comment>
<dbReference type="PANTHER" id="PTHR43445:SF3">
    <property type="entry name" value="UDP-N-ACETYLMURAMATE--L-ALANINE LIGASE"/>
    <property type="match status" value="1"/>
</dbReference>
<keyword evidence="9 14" id="KW-0133">Cell shape</keyword>
<comment type="catalytic activity">
    <reaction evidence="13 14">
        <text>UDP-N-acetyl-alpha-D-muramate + L-alanine + ATP = UDP-N-acetyl-alpha-D-muramoyl-L-alanine + ADP + phosphate + H(+)</text>
        <dbReference type="Rhea" id="RHEA:23372"/>
        <dbReference type="ChEBI" id="CHEBI:15378"/>
        <dbReference type="ChEBI" id="CHEBI:30616"/>
        <dbReference type="ChEBI" id="CHEBI:43474"/>
        <dbReference type="ChEBI" id="CHEBI:57972"/>
        <dbReference type="ChEBI" id="CHEBI:70757"/>
        <dbReference type="ChEBI" id="CHEBI:83898"/>
        <dbReference type="ChEBI" id="CHEBI:456216"/>
        <dbReference type="EC" id="6.3.2.8"/>
    </reaction>
</comment>